<dbReference type="KEGG" id="buy:D8S85_15685"/>
<evidence type="ECO:0000313" key="2">
    <source>
        <dbReference type="EMBL" id="AZS30843.1"/>
    </source>
</evidence>
<sequence>MEPIKKNGLDREVKRHEMNVEKIQTIVNDMIEMGFVFETGELRDLGSSCVILHDRAIEMAQKDSSRIRISFKRDADYKETLYRLNEAIENNAKELKNTLLHHTSTPLEIEAFEINGGVVSVSLDWMESKEREYTILPTGEREHALQLVDNVKKAIDELNTFVVGNDNFGKGISTSQDGRRCLCWLDGDGNFHEDKEAYEFI</sequence>
<dbReference type="RefSeq" id="WP_127075362.1">
    <property type="nucleotide sequence ID" value="NZ_CP032819.1"/>
</dbReference>
<organism evidence="2 3">
    <name type="scientific">Butyricimonas faecalis</name>
    <dbReference type="NCBI Taxonomy" id="2093856"/>
    <lineage>
        <taxon>Bacteria</taxon>
        <taxon>Pseudomonadati</taxon>
        <taxon>Bacteroidota</taxon>
        <taxon>Bacteroidia</taxon>
        <taxon>Bacteroidales</taxon>
        <taxon>Odoribacteraceae</taxon>
        <taxon>Butyricimonas</taxon>
    </lineage>
</organism>
<dbReference type="AlphaFoldDB" id="A0A3Q9IVF2"/>
<reference evidence="2 3" key="1">
    <citation type="submission" date="2018-10" db="EMBL/GenBank/DDBJ databases">
        <title>Butyricimonas faecalis sp. nov., isolated from human faeces and emended description of the genus Butyricimonas.</title>
        <authorList>
            <person name="Le Roy T."/>
            <person name="Van der Smissen P."/>
            <person name="Paquot A."/>
            <person name="Delzenne N."/>
            <person name="Muccioli G."/>
            <person name="Collet J.-F."/>
            <person name="Cani P.D."/>
        </authorList>
    </citation>
    <scope>NUCLEOTIDE SEQUENCE [LARGE SCALE GENOMIC DNA]</scope>
    <source>
        <strain evidence="2 3">H184</strain>
    </source>
</reference>
<accession>A0A3Q9IVF2</accession>
<feature type="coiled-coil region" evidence="1">
    <location>
        <begin position="78"/>
        <end position="105"/>
    </location>
</feature>
<evidence type="ECO:0000256" key="1">
    <source>
        <dbReference type="SAM" id="Coils"/>
    </source>
</evidence>
<evidence type="ECO:0000313" key="3">
    <source>
        <dbReference type="Proteomes" id="UP000270673"/>
    </source>
</evidence>
<keyword evidence="3" id="KW-1185">Reference proteome</keyword>
<proteinExistence type="predicted"/>
<dbReference type="EMBL" id="CP032819">
    <property type="protein sequence ID" value="AZS30843.1"/>
    <property type="molecule type" value="Genomic_DNA"/>
</dbReference>
<protein>
    <submittedName>
        <fullName evidence="2">Uncharacterized protein</fullName>
    </submittedName>
</protein>
<name>A0A3Q9IVF2_9BACT</name>
<dbReference type="Proteomes" id="UP000270673">
    <property type="component" value="Chromosome"/>
</dbReference>
<keyword evidence="1" id="KW-0175">Coiled coil</keyword>
<gene>
    <name evidence="2" type="ORF">D8S85_15685</name>
</gene>